<feature type="compositionally biased region" description="Basic and acidic residues" evidence="1">
    <location>
        <begin position="80"/>
        <end position="89"/>
    </location>
</feature>
<dbReference type="EMBL" id="VLTN01000029">
    <property type="protein sequence ID" value="KAA0151140.1"/>
    <property type="molecule type" value="Genomic_DNA"/>
</dbReference>
<feature type="region of interest" description="Disordered" evidence="1">
    <location>
        <begin position="1"/>
        <end position="173"/>
    </location>
</feature>
<evidence type="ECO:0000256" key="1">
    <source>
        <dbReference type="SAM" id="MobiDB-lite"/>
    </source>
</evidence>
<evidence type="ECO:0008006" key="4">
    <source>
        <dbReference type="Google" id="ProtNLM"/>
    </source>
</evidence>
<organism evidence="2 3">
    <name type="scientific">Cafeteria roenbergensis</name>
    <name type="common">Marine flagellate</name>
    <dbReference type="NCBI Taxonomy" id="33653"/>
    <lineage>
        <taxon>Eukaryota</taxon>
        <taxon>Sar</taxon>
        <taxon>Stramenopiles</taxon>
        <taxon>Bigyra</taxon>
        <taxon>Opalozoa</taxon>
        <taxon>Bicosoecida</taxon>
        <taxon>Cafeteriaceae</taxon>
        <taxon>Cafeteria</taxon>
    </lineage>
</organism>
<accession>A0A5A8CG86</accession>
<feature type="compositionally biased region" description="Basic and acidic residues" evidence="1">
    <location>
        <begin position="1"/>
        <end position="19"/>
    </location>
</feature>
<feature type="compositionally biased region" description="Basic and acidic residues" evidence="1">
    <location>
        <begin position="528"/>
        <end position="540"/>
    </location>
</feature>
<feature type="region of interest" description="Disordered" evidence="1">
    <location>
        <begin position="502"/>
        <end position="582"/>
    </location>
</feature>
<feature type="compositionally biased region" description="Polar residues" evidence="1">
    <location>
        <begin position="91"/>
        <end position="100"/>
    </location>
</feature>
<feature type="compositionally biased region" description="Polar residues" evidence="1">
    <location>
        <begin position="147"/>
        <end position="164"/>
    </location>
</feature>
<dbReference type="Proteomes" id="UP000323011">
    <property type="component" value="Unassembled WGS sequence"/>
</dbReference>
<keyword evidence="3" id="KW-1185">Reference proteome</keyword>
<feature type="compositionally biased region" description="Low complexity" evidence="1">
    <location>
        <begin position="112"/>
        <end position="125"/>
    </location>
</feature>
<name>A0A5A8CG86_CAFRO</name>
<sequence length="719" mass="72993">MDSLSDAKRRSSHSPDCKSDSSSLGTGGWAPHQTSQLRGSARATRLVRSPGRSAAPGLSAGAEAQGDVPASPRSGSWCLEESRPKREQRSLPAQTASGNEASGHFPRLAPSRCPIPAPVAARRAAQSGAQLDERADSAAIKAARVSGITSPGDSASDTRGSVPSESAAPHDHQGCNCSGEWVLPFVLGGSWPHTAEAPGPDFALGGSYHPAAAVRAAEAAQPWATAARSGGEAGGHLAPKAHHSAHADDAEARHGGPGAASRSVPAATPAASGKPASDARAESHGATPGSGRHSVSDEDRGAPVDPDALNGTPQTPSELLTQAREAARMRLLHAGFDATTCERIRHHCTREGGFTDPTAFRGSTDAKKRAARSRFRGVFPDGNGRAGFRVHLRLPRALASAARSPQYCFLGRFNTEVEAALVYNAAVRLSGALFKRLNVVPDEDIDALLATGRASCVPATRGRFPSSPPMRYVAPSEAAAQAARPGFAAGGWEAGPGVSARAAAAVPARRRQRKRSRDSSETSSDASADGRHDSGRHSSDEEWTSGGRQAKSARGAAQQAAPGAARAQQRASAPRSARGRGGLEVVTDASSLLPMVPAASTPFGHLAFQPGMLPSPAVQVPSLPVSAAGAFAGQFHAHASANFLPPFSHELAPASGPPAAHTWATAASSGAPATSSSASAAEGGAASSPGTGLGAAASGARGRDAASDAPWQVPSSTSA</sequence>
<feature type="region of interest" description="Disordered" evidence="1">
    <location>
        <begin position="653"/>
        <end position="719"/>
    </location>
</feature>
<feature type="region of interest" description="Disordered" evidence="1">
    <location>
        <begin position="225"/>
        <end position="315"/>
    </location>
</feature>
<feature type="compositionally biased region" description="Low complexity" evidence="1">
    <location>
        <begin position="664"/>
        <end position="700"/>
    </location>
</feature>
<dbReference type="AlphaFoldDB" id="A0A5A8CG86"/>
<gene>
    <name evidence="2" type="ORF">FNF29_04832</name>
</gene>
<comment type="caution">
    <text evidence="2">The sequence shown here is derived from an EMBL/GenBank/DDBJ whole genome shotgun (WGS) entry which is preliminary data.</text>
</comment>
<evidence type="ECO:0000313" key="3">
    <source>
        <dbReference type="Proteomes" id="UP000323011"/>
    </source>
</evidence>
<feature type="compositionally biased region" description="Low complexity" evidence="1">
    <location>
        <begin position="545"/>
        <end position="576"/>
    </location>
</feature>
<feature type="compositionally biased region" description="Basic and acidic residues" evidence="1">
    <location>
        <begin position="245"/>
        <end position="254"/>
    </location>
</feature>
<proteinExistence type="predicted"/>
<protein>
    <recommendedName>
        <fullName evidence="4">AP2/ERF domain-containing protein</fullName>
    </recommendedName>
</protein>
<reference evidence="2 3" key="1">
    <citation type="submission" date="2019-07" db="EMBL/GenBank/DDBJ databases">
        <title>Genomes of Cafeteria roenbergensis.</title>
        <authorList>
            <person name="Fischer M.G."/>
            <person name="Hackl T."/>
            <person name="Roman M."/>
        </authorList>
    </citation>
    <scope>NUCLEOTIDE SEQUENCE [LARGE SCALE GENOMIC DNA]</scope>
    <source>
        <strain evidence="2 3">BVI</strain>
    </source>
</reference>
<evidence type="ECO:0000313" key="2">
    <source>
        <dbReference type="EMBL" id="KAA0151140.1"/>
    </source>
</evidence>